<keyword evidence="1" id="KW-0812">Transmembrane</keyword>
<gene>
    <name evidence="2" type="ORF">FJT64_000204</name>
</gene>
<keyword evidence="3" id="KW-1185">Reference proteome</keyword>
<evidence type="ECO:0000256" key="1">
    <source>
        <dbReference type="SAM" id="Phobius"/>
    </source>
</evidence>
<dbReference type="Proteomes" id="UP000440578">
    <property type="component" value="Unassembled WGS sequence"/>
</dbReference>
<dbReference type="OrthoDB" id="3936150at2759"/>
<dbReference type="EMBL" id="VIIS01000225">
    <property type="protein sequence ID" value="KAF0311612.1"/>
    <property type="molecule type" value="Genomic_DNA"/>
</dbReference>
<name>A0A6A4XB68_AMPAM</name>
<keyword evidence="1" id="KW-1133">Transmembrane helix</keyword>
<comment type="caution">
    <text evidence="2">The sequence shown here is derived from an EMBL/GenBank/DDBJ whole genome shotgun (WGS) entry which is preliminary data.</text>
</comment>
<accession>A0A6A4XB68</accession>
<reference evidence="2 3" key="1">
    <citation type="submission" date="2019-07" db="EMBL/GenBank/DDBJ databases">
        <title>Draft genome assembly of a fouling barnacle, Amphibalanus amphitrite (Darwin, 1854): The first reference genome for Thecostraca.</title>
        <authorList>
            <person name="Kim W."/>
        </authorList>
    </citation>
    <scope>NUCLEOTIDE SEQUENCE [LARGE SCALE GENOMIC DNA]</scope>
    <source>
        <strain evidence="2">SNU_AA5</strain>
        <tissue evidence="2">Soma without cirri and trophi</tissue>
    </source>
</reference>
<sequence>MAAPRRIQFEEILRLAGDGGLWQVLVFVWSVIGGLMTGAHNVSSAFVGGEPEHRCALPGELANETCQRGAAAPLAAVQQRHRPTGLL</sequence>
<proteinExistence type="predicted"/>
<organism evidence="2 3">
    <name type="scientific">Amphibalanus amphitrite</name>
    <name type="common">Striped barnacle</name>
    <name type="synonym">Balanus amphitrite</name>
    <dbReference type="NCBI Taxonomy" id="1232801"/>
    <lineage>
        <taxon>Eukaryota</taxon>
        <taxon>Metazoa</taxon>
        <taxon>Ecdysozoa</taxon>
        <taxon>Arthropoda</taxon>
        <taxon>Crustacea</taxon>
        <taxon>Multicrustacea</taxon>
        <taxon>Cirripedia</taxon>
        <taxon>Thoracica</taxon>
        <taxon>Thoracicalcarea</taxon>
        <taxon>Balanomorpha</taxon>
        <taxon>Balanoidea</taxon>
        <taxon>Balanidae</taxon>
        <taxon>Amphibalaninae</taxon>
        <taxon>Amphibalanus</taxon>
    </lineage>
</organism>
<keyword evidence="1" id="KW-0472">Membrane</keyword>
<protein>
    <submittedName>
        <fullName evidence="2">Uncharacterized protein</fullName>
    </submittedName>
</protein>
<feature type="transmembrane region" description="Helical" evidence="1">
    <location>
        <begin position="20"/>
        <end position="39"/>
    </location>
</feature>
<evidence type="ECO:0000313" key="3">
    <source>
        <dbReference type="Proteomes" id="UP000440578"/>
    </source>
</evidence>
<evidence type="ECO:0000313" key="2">
    <source>
        <dbReference type="EMBL" id="KAF0311612.1"/>
    </source>
</evidence>
<dbReference type="AlphaFoldDB" id="A0A6A4XB68"/>